<organism evidence="1">
    <name type="scientific">marine sediment metagenome</name>
    <dbReference type="NCBI Taxonomy" id="412755"/>
    <lineage>
        <taxon>unclassified sequences</taxon>
        <taxon>metagenomes</taxon>
        <taxon>ecological metagenomes</taxon>
    </lineage>
</organism>
<comment type="caution">
    <text evidence="1">The sequence shown here is derived from an EMBL/GenBank/DDBJ whole genome shotgun (WGS) entry which is preliminary data.</text>
</comment>
<sequence>LWWWGMSAEKFLEQLPIHLERTVFAEEKWFLYGRS</sequence>
<dbReference type="EMBL" id="BARW01033818">
    <property type="protein sequence ID" value="GAJ13815.1"/>
    <property type="molecule type" value="Genomic_DNA"/>
</dbReference>
<accession>X1VUE2</accession>
<dbReference type="AlphaFoldDB" id="X1VUE2"/>
<proteinExistence type="predicted"/>
<evidence type="ECO:0000313" key="1">
    <source>
        <dbReference type="EMBL" id="GAJ13815.1"/>
    </source>
</evidence>
<protein>
    <submittedName>
        <fullName evidence="1">Uncharacterized protein</fullName>
    </submittedName>
</protein>
<gene>
    <name evidence="1" type="ORF">S12H4_53173</name>
</gene>
<reference evidence="1" key="1">
    <citation type="journal article" date="2014" name="Front. Microbiol.">
        <title>High frequency of phylogenetically diverse reductive dehalogenase-homologous genes in deep subseafloor sedimentary metagenomes.</title>
        <authorList>
            <person name="Kawai M."/>
            <person name="Futagami T."/>
            <person name="Toyoda A."/>
            <person name="Takaki Y."/>
            <person name="Nishi S."/>
            <person name="Hori S."/>
            <person name="Arai W."/>
            <person name="Tsubouchi T."/>
            <person name="Morono Y."/>
            <person name="Uchiyama I."/>
            <person name="Ito T."/>
            <person name="Fujiyama A."/>
            <person name="Inagaki F."/>
            <person name="Takami H."/>
        </authorList>
    </citation>
    <scope>NUCLEOTIDE SEQUENCE</scope>
    <source>
        <strain evidence="1">Expedition CK06-06</strain>
    </source>
</reference>
<name>X1VUE2_9ZZZZ</name>
<feature type="non-terminal residue" evidence="1">
    <location>
        <position position="1"/>
    </location>
</feature>